<proteinExistence type="predicted"/>
<protein>
    <submittedName>
        <fullName evidence="1">Uncharacterized protein</fullName>
    </submittedName>
</protein>
<gene>
    <name evidence="1" type="ORF">CEXT_23761</name>
</gene>
<evidence type="ECO:0000313" key="2">
    <source>
        <dbReference type="Proteomes" id="UP001054945"/>
    </source>
</evidence>
<name>A0AAV4XNJ0_CAEEX</name>
<accession>A0AAV4XNJ0</accession>
<dbReference type="Proteomes" id="UP001054945">
    <property type="component" value="Unassembled WGS sequence"/>
</dbReference>
<reference evidence="1 2" key="1">
    <citation type="submission" date="2021-06" db="EMBL/GenBank/DDBJ databases">
        <title>Caerostris extrusa draft genome.</title>
        <authorList>
            <person name="Kono N."/>
            <person name="Arakawa K."/>
        </authorList>
    </citation>
    <scope>NUCLEOTIDE SEQUENCE [LARGE SCALE GENOMIC DNA]</scope>
</reference>
<organism evidence="1 2">
    <name type="scientific">Caerostris extrusa</name>
    <name type="common">Bark spider</name>
    <name type="synonym">Caerostris bankana</name>
    <dbReference type="NCBI Taxonomy" id="172846"/>
    <lineage>
        <taxon>Eukaryota</taxon>
        <taxon>Metazoa</taxon>
        <taxon>Ecdysozoa</taxon>
        <taxon>Arthropoda</taxon>
        <taxon>Chelicerata</taxon>
        <taxon>Arachnida</taxon>
        <taxon>Araneae</taxon>
        <taxon>Araneomorphae</taxon>
        <taxon>Entelegynae</taxon>
        <taxon>Araneoidea</taxon>
        <taxon>Araneidae</taxon>
        <taxon>Caerostris</taxon>
    </lineage>
</organism>
<keyword evidence="2" id="KW-1185">Reference proteome</keyword>
<feature type="non-terminal residue" evidence="1">
    <location>
        <position position="12"/>
    </location>
</feature>
<sequence length="12" mass="1349">MREIGDRGSDIT</sequence>
<comment type="caution">
    <text evidence="1">The sequence shown here is derived from an EMBL/GenBank/DDBJ whole genome shotgun (WGS) entry which is preliminary data.</text>
</comment>
<dbReference type="EMBL" id="BPLR01017898">
    <property type="protein sequence ID" value="GIY95328.1"/>
    <property type="molecule type" value="Genomic_DNA"/>
</dbReference>
<evidence type="ECO:0000313" key="1">
    <source>
        <dbReference type="EMBL" id="GIY95328.1"/>
    </source>
</evidence>